<reference evidence="1 2" key="1">
    <citation type="submission" date="2014-04" db="EMBL/GenBank/DDBJ databases">
        <title>Genome evolution of avian class.</title>
        <authorList>
            <person name="Zhang G."/>
            <person name="Li C."/>
        </authorList>
    </citation>
    <scope>NUCLEOTIDE SEQUENCE [LARGE SCALE GENOMIC DNA]</scope>
    <source>
        <strain evidence="1">BGI_AS27</strain>
    </source>
</reference>
<organism evidence="1 2">
    <name type="scientific">Aptenodytes forsteri</name>
    <name type="common">Emperor penguin</name>
    <dbReference type="NCBI Taxonomy" id="9233"/>
    <lineage>
        <taxon>Eukaryota</taxon>
        <taxon>Metazoa</taxon>
        <taxon>Chordata</taxon>
        <taxon>Craniata</taxon>
        <taxon>Vertebrata</taxon>
        <taxon>Euteleostomi</taxon>
        <taxon>Archelosauria</taxon>
        <taxon>Archosauria</taxon>
        <taxon>Dinosauria</taxon>
        <taxon>Saurischia</taxon>
        <taxon>Theropoda</taxon>
        <taxon>Coelurosauria</taxon>
        <taxon>Aves</taxon>
        <taxon>Neognathae</taxon>
        <taxon>Neoaves</taxon>
        <taxon>Aequornithes</taxon>
        <taxon>Sphenisciformes</taxon>
        <taxon>Spheniscidae</taxon>
        <taxon>Aptenodytes</taxon>
    </lineage>
</organism>
<name>A0A087R1L8_APTFO</name>
<evidence type="ECO:0000313" key="2">
    <source>
        <dbReference type="Proteomes" id="UP000053286"/>
    </source>
</evidence>
<protein>
    <submittedName>
        <fullName evidence="1">Uncharacterized protein</fullName>
    </submittedName>
</protein>
<dbReference type="Proteomes" id="UP000053286">
    <property type="component" value="Unassembled WGS sequence"/>
</dbReference>
<accession>A0A087R1L8</accession>
<feature type="non-terminal residue" evidence="1">
    <location>
        <position position="36"/>
    </location>
</feature>
<dbReference type="AlphaFoldDB" id="A0A087R1L8"/>
<dbReference type="EMBL" id="KL226044">
    <property type="protein sequence ID" value="KFM07372.1"/>
    <property type="molecule type" value="Genomic_DNA"/>
</dbReference>
<proteinExistence type="predicted"/>
<gene>
    <name evidence="1" type="ORF">AS27_06260</name>
</gene>
<evidence type="ECO:0000313" key="1">
    <source>
        <dbReference type="EMBL" id="KFM07372.1"/>
    </source>
</evidence>
<feature type="non-terminal residue" evidence="1">
    <location>
        <position position="1"/>
    </location>
</feature>
<sequence length="36" mass="4182">VDNLTLHFLYKHISLRSHLLVAKTLKAEYKSKQQSA</sequence>
<keyword evidence="2" id="KW-1185">Reference proteome</keyword>